<dbReference type="SUPFAM" id="SSF161093">
    <property type="entry name" value="MgtE membrane domain-like"/>
    <property type="match status" value="1"/>
</dbReference>
<dbReference type="Pfam" id="PF01769">
    <property type="entry name" value="MgtE"/>
    <property type="match status" value="1"/>
</dbReference>
<sequence>MVKLTEQDRQQYANQIISTLKQNQIKQFRDTFLELHPTDQVEIFISLDRALHERVYHFLSPEEFAEIFQGLDIDHQKATLAELDESYSASMFNTMHADDVADFLSEVKGVKSDTILTSMDKAEADEVKELLSYAPETAGAIMTKEFISISSSDLAADVIEKLRHEGPDAETIYYLYVVDSRNILVGVVSLRDLIVAPSTEVVENMMSTRVVSVTTDTDQEEVAKIIKKYDFLAAPVVTNDGVLSGIVTVDDVMDVLEEEATEDFGEFTAAKGATDVNISSFQAARKRSPWIILLMFFGLITAGVIGRFEETLEEIVLLAVFIPLIMDSAGNTGTQSLAVMVRALATGSFEKKGLLHTLKREFGTGIMLGLICAVVLMIIVPILYGSYLLAFIVGISLFLTLSIATIIGAVVPIAINKLKLDPAIASGPFITTVNDILGLLIYFSIATALLEHLPQ</sequence>
<dbReference type="InterPro" id="IPR000644">
    <property type="entry name" value="CBS_dom"/>
</dbReference>
<dbReference type="GO" id="GO:0046872">
    <property type="term" value="F:metal ion binding"/>
    <property type="evidence" value="ECO:0007669"/>
    <property type="project" value="UniProtKB-KW"/>
</dbReference>
<evidence type="ECO:0000313" key="11">
    <source>
        <dbReference type="EMBL" id="SDY15738.1"/>
    </source>
</evidence>
<feature type="transmembrane region" description="Helical" evidence="9">
    <location>
        <begin position="290"/>
        <end position="309"/>
    </location>
</feature>
<reference evidence="12" key="1">
    <citation type="submission" date="2016-10" db="EMBL/GenBank/DDBJ databases">
        <authorList>
            <person name="Varghese N."/>
            <person name="Submissions S."/>
        </authorList>
    </citation>
    <scope>NUCLEOTIDE SEQUENCE [LARGE SCALE GENOMIC DNA]</scope>
    <source>
        <strain evidence="12">SP</strain>
    </source>
</reference>
<keyword evidence="8" id="KW-0129">CBS domain</keyword>
<feature type="transmembrane region" description="Helical" evidence="9">
    <location>
        <begin position="362"/>
        <end position="384"/>
    </location>
</feature>
<feature type="transmembrane region" description="Helical" evidence="9">
    <location>
        <begin position="427"/>
        <end position="450"/>
    </location>
</feature>
<dbReference type="InterPro" id="IPR046342">
    <property type="entry name" value="CBS_dom_sf"/>
</dbReference>
<comment type="subunit">
    <text evidence="9">Homodimer.</text>
</comment>
<protein>
    <recommendedName>
        <fullName evidence="9">Magnesium transporter MgtE</fullName>
    </recommendedName>
</protein>
<feature type="domain" description="CBS" evidence="10">
    <location>
        <begin position="206"/>
        <end position="262"/>
    </location>
</feature>
<gene>
    <name evidence="11" type="ORF">SAMN05421736_101522</name>
</gene>
<proteinExistence type="inferred from homology"/>
<accession>A0A1H3HLQ1</accession>
<comment type="subcellular location">
    <subcellularLocation>
        <location evidence="9">Cell membrane</location>
        <topology evidence="9">Multi-pass membrane protein</topology>
    </subcellularLocation>
    <subcellularLocation>
        <location evidence="1">Membrane</location>
        <topology evidence="1">Multi-pass membrane protein</topology>
    </subcellularLocation>
</comment>
<keyword evidence="3 9" id="KW-0813">Transport</keyword>
<dbReference type="Proteomes" id="UP000198935">
    <property type="component" value="Unassembled WGS sequence"/>
</dbReference>
<dbReference type="PANTHER" id="PTHR43773">
    <property type="entry name" value="MAGNESIUM TRANSPORTER MGTE"/>
    <property type="match status" value="1"/>
</dbReference>
<name>A0A1H3HLQ1_9BACI</name>
<dbReference type="EMBL" id="FNPI01000001">
    <property type="protein sequence ID" value="SDY15738.1"/>
    <property type="molecule type" value="Genomic_DNA"/>
</dbReference>
<dbReference type="NCBIfam" id="TIGR00400">
    <property type="entry name" value="mgtE"/>
    <property type="match status" value="1"/>
</dbReference>
<dbReference type="CDD" id="cd04606">
    <property type="entry name" value="CBS_pair_Mg_transporter"/>
    <property type="match status" value="1"/>
</dbReference>
<feature type="domain" description="CBS" evidence="10">
    <location>
        <begin position="142"/>
        <end position="203"/>
    </location>
</feature>
<dbReference type="Pfam" id="PF03448">
    <property type="entry name" value="MgtE_N"/>
    <property type="match status" value="1"/>
</dbReference>
<keyword evidence="4 9" id="KW-0812">Transmembrane</keyword>
<feature type="transmembrane region" description="Helical" evidence="9">
    <location>
        <begin position="315"/>
        <end position="341"/>
    </location>
</feature>
<evidence type="ECO:0000256" key="4">
    <source>
        <dbReference type="ARBA" id="ARBA00022692"/>
    </source>
</evidence>
<dbReference type="PANTHER" id="PTHR43773:SF1">
    <property type="entry name" value="MAGNESIUM TRANSPORTER MGTE"/>
    <property type="match status" value="1"/>
</dbReference>
<dbReference type="SMART" id="SM00116">
    <property type="entry name" value="CBS"/>
    <property type="match status" value="2"/>
</dbReference>
<keyword evidence="9" id="KW-1003">Cell membrane</keyword>
<keyword evidence="6 9" id="KW-1133">Transmembrane helix</keyword>
<evidence type="ECO:0000259" key="10">
    <source>
        <dbReference type="PROSITE" id="PS51371"/>
    </source>
</evidence>
<comment type="similarity">
    <text evidence="2 9">Belongs to the SLC41A transporter family.</text>
</comment>
<evidence type="ECO:0000256" key="3">
    <source>
        <dbReference type="ARBA" id="ARBA00022448"/>
    </source>
</evidence>
<organism evidence="11 12">
    <name type="scientific">Evansella caseinilytica</name>
    <dbReference type="NCBI Taxonomy" id="1503961"/>
    <lineage>
        <taxon>Bacteria</taxon>
        <taxon>Bacillati</taxon>
        <taxon>Bacillota</taxon>
        <taxon>Bacilli</taxon>
        <taxon>Bacillales</taxon>
        <taxon>Bacillaceae</taxon>
        <taxon>Evansella</taxon>
    </lineage>
</organism>
<keyword evidence="12" id="KW-1185">Reference proteome</keyword>
<evidence type="ECO:0000256" key="5">
    <source>
        <dbReference type="ARBA" id="ARBA00022842"/>
    </source>
</evidence>
<dbReference type="STRING" id="1503961.SAMN05421736_101522"/>
<dbReference type="InterPro" id="IPR006667">
    <property type="entry name" value="SLC41_membr_dom"/>
</dbReference>
<dbReference type="GO" id="GO:0015095">
    <property type="term" value="F:magnesium ion transmembrane transporter activity"/>
    <property type="evidence" value="ECO:0007669"/>
    <property type="project" value="UniProtKB-UniRule"/>
</dbReference>
<evidence type="ECO:0000256" key="8">
    <source>
        <dbReference type="PROSITE-ProRule" id="PRU00703"/>
    </source>
</evidence>
<dbReference type="SUPFAM" id="SSF54631">
    <property type="entry name" value="CBS-domain pair"/>
    <property type="match status" value="1"/>
</dbReference>
<evidence type="ECO:0000256" key="2">
    <source>
        <dbReference type="ARBA" id="ARBA00009749"/>
    </source>
</evidence>
<evidence type="ECO:0000256" key="1">
    <source>
        <dbReference type="ARBA" id="ARBA00004141"/>
    </source>
</evidence>
<feature type="transmembrane region" description="Helical" evidence="9">
    <location>
        <begin position="390"/>
        <end position="415"/>
    </location>
</feature>
<dbReference type="SMART" id="SM00924">
    <property type="entry name" value="MgtE_N"/>
    <property type="match status" value="1"/>
</dbReference>
<dbReference type="InterPro" id="IPR006669">
    <property type="entry name" value="MgtE_transporter"/>
</dbReference>
<dbReference type="PROSITE" id="PS51371">
    <property type="entry name" value="CBS"/>
    <property type="match status" value="2"/>
</dbReference>
<keyword evidence="5 9" id="KW-0460">Magnesium</keyword>
<dbReference type="InterPro" id="IPR006668">
    <property type="entry name" value="Mg_transptr_MgtE_intracell_dom"/>
</dbReference>
<dbReference type="OrthoDB" id="9790355at2"/>
<dbReference type="InterPro" id="IPR038076">
    <property type="entry name" value="MgtE_N_sf"/>
</dbReference>
<dbReference type="SUPFAM" id="SSF158791">
    <property type="entry name" value="MgtE N-terminal domain-like"/>
    <property type="match status" value="1"/>
</dbReference>
<dbReference type="Pfam" id="PF00571">
    <property type="entry name" value="CBS"/>
    <property type="match status" value="2"/>
</dbReference>
<dbReference type="Gene3D" id="1.10.357.20">
    <property type="entry name" value="SLC41 divalent cation transporters, integral membrane domain"/>
    <property type="match status" value="1"/>
</dbReference>
<dbReference type="Gene3D" id="1.25.60.10">
    <property type="entry name" value="MgtE N-terminal domain-like"/>
    <property type="match status" value="1"/>
</dbReference>
<evidence type="ECO:0000256" key="6">
    <source>
        <dbReference type="ARBA" id="ARBA00022989"/>
    </source>
</evidence>
<dbReference type="Gene3D" id="3.10.580.10">
    <property type="entry name" value="CBS-domain"/>
    <property type="match status" value="1"/>
</dbReference>
<dbReference type="GO" id="GO:0005886">
    <property type="term" value="C:plasma membrane"/>
    <property type="evidence" value="ECO:0007669"/>
    <property type="project" value="UniProtKB-SubCell"/>
</dbReference>
<evidence type="ECO:0000256" key="9">
    <source>
        <dbReference type="RuleBase" id="RU362011"/>
    </source>
</evidence>
<evidence type="ECO:0000256" key="7">
    <source>
        <dbReference type="ARBA" id="ARBA00023136"/>
    </source>
</evidence>
<evidence type="ECO:0000313" key="12">
    <source>
        <dbReference type="Proteomes" id="UP000198935"/>
    </source>
</evidence>
<comment type="function">
    <text evidence="9">Acts as a magnesium transporter.</text>
</comment>
<dbReference type="AlphaFoldDB" id="A0A1H3HLQ1"/>
<keyword evidence="9" id="KW-0479">Metal-binding</keyword>
<keyword evidence="7 9" id="KW-0472">Membrane</keyword>
<dbReference type="InterPro" id="IPR036739">
    <property type="entry name" value="SLC41_membr_dom_sf"/>
</dbReference>